<organism evidence="2 3">
    <name type="scientific">Actibacterium lipolyticum</name>
    <dbReference type="NCBI Taxonomy" id="1524263"/>
    <lineage>
        <taxon>Bacteria</taxon>
        <taxon>Pseudomonadati</taxon>
        <taxon>Pseudomonadota</taxon>
        <taxon>Alphaproteobacteria</taxon>
        <taxon>Rhodobacterales</taxon>
        <taxon>Roseobacteraceae</taxon>
        <taxon>Actibacterium</taxon>
    </lineage>
</organism>
<feature type="region of interest" description="Disordered" evidence="1">
    <location>
        <begin position="1"/>
        <end position="42"/>
    </location>
</feature>
<dbReference type="EMBL" id="FXYE01000001">
    <property type="protein sequence ID" value="SMX34495.1"/>
    <property type="molecule type" value="Genomic_DNA"/>
</dbReference>
<name>A0A238JV75_9RHOB</name>
<accession>A0A238JV75</accession>
<dbReference type="AlphaFoldDB" id="A0A238JV75"/>
<proteinExistence type="predicted"/>
<sequence>MRSPSWYKPDNRPDPVRTAQKAQHGFEEATIRLEPDKKHEII</sequence>
<dbReference type="Proteomes" id="UP000202922">
    <property type="component" value="Unassembled WGS sequence"/>
</dbReference>
<feature type="compositionally biased region" description="Basic and acidic residues" evidence="1">
    <location>
        <begin position="24"/>
        <end position="42"/>
    </location>
</feature>
<protein>
    <submittedName>
        <fullName evidence="2">Uncharacterized protein</fullName>
    </submittedName>
</protein>
<evidence type="ECO:0000313" key="3">
    <source>
        <dbReference type="Proteomes" id="UP000202922"/>
    </source>
</evidence>
<reference evidence="3" key="1">
    <citation type="submission" date="2017-05" db="EMBL/GenBank/DDBJ databases">
        <authorList>
            <person name="Rodrigo-Torres L."/>
            <person name="Arahal R. D."/>
            <person name="Lucena T."/>
        </authorList>
    </citation>
    <scope>NUCLEOTIDE SEQUENCE [LARGE SCALE GENOMIC DNA]</scope>
    <source>
        <strain evidence="3">CECT 8621</strain>
    </source>
</reference>
<gene>
    <name evidence="2" type="ORF">COL8621_01338</name>
</gene>
<keyword evidence="3" id="KW-1185">Reference proteome</keyword>
<evidence type="ECO:0000313" key="2">
    <source>
        <dbReference type="EMBL" id="SMX34495.1"/>
    </source>
</evidence>
<evidence type="ECO:0000256" key="1">
    <source>
        <dbReference type="SAM" id="MobiDB-lite"/>
    </source>
</evidence>